<protein>
    <submittedName>
        <fullName evidence="1">(northern house mosquito) hypothetical protein</fullName>
    </submittedName>
</protein>
<proteinExistence type="predicted"/>
<name>A0A8D8FD52_CULPI</name>
<evidence type="ECO:0000313" key="1">
    <source>
        <dbReference type="EMBL" id="CAG6465704.1"/>
    </source>
</evidence>
<dbReference type="EMBL" id="HBUE01054096">
    <property type="protein sequence ID" value="CAG6465703.1"/>
    <property type="molecule type" value="Transcribed_RNA"/>
</dbReference>
<reference evidence="1" key="1">
    <citation type="submission" date="2021-05" db="EMBL/GenBank/DDBJ databases">
        <authorList>
            <person name="Alioto T."/>
            <person name="Alioto T."/>
            <person name="Gomez Garrido J."/>
        </authorList>
    </citation>
    <scope>NUCLEOTIDE SEQUENCE</scope>
</reference>
<sequence length="101" mass="11458">MGITYSASIRESRTHNTTKSPILMQHFDLSFFARCSGHFFLIFRPSAPINHLLLWSSHFCASDVSLDNPRRNVVNNKHSYCAETALAEVSDHHSTIRKPDA</sequence>
<dbReference type="AlphaFoldDB" id="A0A8D8FD52"/>
<accession>A0A8D8FD52</accession>
<organism evidence="1">
    <name type="scientific">Culex pipiens</name>
    <name type="common">House mosquito</name>
    <dbReference type="NCBI Taxonomy" id="7175"/>
    <lineage>
        <taxon>Eukaryota</taxon>
        <taxon>Metazoa</taxon>
        <taxon>Ecdysozoa</taxon>
        <taxon>Arthropoda</taxon>
        <taxon>Hexapoda</taxon>
        <taxon>Insecta</taxon>
        <taxon>Pterygota</taxon>
        <taxon>Neoptera</taxon>
        <taxon>Endopterygota</taxon>
        <taxon>Diptera</taxon>
        <taxon>Nematocera</taxon>
        <taxon>Culicoidea</taxon>
        <taxon>Culicidae</taxon>
        <taxon>Culicinae</taxon>
        <taxon>Culicini</taxon>
        <taxon>Culex</taxon>
        <taxon>Culex</taxon>
    </lineage>
</organism>
<dbReference type="EMBL" id="HBUE01054098">
    <property type="protein sequence ID" value="CAG6465704.1"/>
    <property type="molecule type" value="Transcribed_RNA"/>
</dbReference>